<dbReference type="Proteomes" id="UP000682733">
    <property type="component" value="Unassembled WGS sequence"/>
</dbReference>
<comment type="similarity">
    <text evidence="1">Belongs to the short-chain dehydrogenases/reductases (SDR) family.</text>
</comment>
<dbReference type="GO" id="GO:0016491">
    <property type="term" value="F:oxidoreductase activity"/>
    <property type="evidence" value="ECO:0007669"/>
    <property type="project" value="UniProtKB-KW"/>
</dbReference>
<evidence type="ECO:0000256" key="1">
    <source>
        <dbReference type="ARBA" id="ARBA00006484"/>
    </source>
</evidence>
<evidence type="ECO:0000313" key="4">
    <source>
        <dbReference type="EMBL" id="CAF3552403.1"/>
    </source>
</evidence>
<keyword evidence="2" id="KW-0560">Oxidoreductase</keyword>
<dbReference type="EMBL" id="CAJNOK010000726">
    <property type="protein sequence ID" value="CAF0771543.1"/>
    <property type="molecule type" value="Genomic_DNA"/>
</dbReference>
<dbReference type="PANTHER" id="PTHR44196">
    <property type="entry name" value="DEHYDROGENASE/REDUCTASE SDR FAMILY MEMBER 7B"/>
    <property type="match status" value="1"/>
</dbReference>
<proteinExistence type="inferred from homology"/>
<dbReference type="InterPro" id="IPR036291">
    <property type="entry name" value="NAD(P)-bd_dom_sf"/>
</dbReference>
<evidence type="ECO:0000256" key="2">
    <source>
        <dbReference type="ARBA" id="ARBA00023002"/>
    </source>
</evidence>
<dbReference type="InterPro" id="IPR002347">
    <property type="entry name" value="SDR_fam"/>
</dbReference>
<organism evidence="3 5">
    <name type="scientific">Didymodactylos carnosus</name>
    <dbReference type="NCBI Taxonomy" id="1234261"/>
    <lineage>
        <taxon>Eukaryota</taxon>
        <taxon>Metazoa</taxon>
        <taxon>Spiralia</taxon>
        <taxon>Gnathifera</taxon>
        <taxon>Rotifera</taxon>
        <taxon>Eurotatoria</taxon>
        <taxon>Bdelloidea</taxon>
        <taxon>Philodinida</taxon>
        <taxon>Philodinidae</taxon>
        <taxon>Didymodactylos</taxon>
    </lineage>
</organism>
<dbReference type="Gene3D" id="3.40.50.720">
    <property type="entry name" value="NAD(P)-binding Rossmann-like Domain"/>
    <property type="match status" value="1"/>
</dbReference>
<dbReference type="GO" id="GO:0016020">
    <property type="term" value="C:membrane"/>
    <property type="evidence" value="ECO:0007669"/>
    <property type="project" value="TreeGrafter"/>
</dbReference>
<dbReference type="PANTHER" id="PTHR44196:SF1">
    <property type="entry name" value="DEHYDROGENASE_REDUCTASE SDR FAMILY MEMBER 7B"/>
    <property type="match status" value="1"/>
</dbReference>
<dbReference type="Pfam" id="PF00106">
    <property type="entry name" value="adh_short"/>
    <property type="match status" value="1"/>
</dbReference>
<reference evidence="3" key="1">
    <citation type="submission" date="2021-02" db="EMBL/GenBank/DDBJ databases">
        <authorList>
            <person name="Nowell W R."/>
        </authorList>
    </citation>
    <scope>NUCLEOTIDE SEQUENCE</scope>
</reference>
<accession>A0A8S2CUN9</accession>
<dbReference type="PRINTS" id="PR00081">
    <property type="entry name" value="GDHRDH"/>
</dbReference>
<protein>
    <submittedName>
        <fullName evidence="3">Uncharacterized protein</fullName>
    </submittedName>
</protein>
<name>A0A8S2CUN9_9BILA</name>
<comment type="caution">
    <text evidence="3">The sequence shown here is derived from an EMBL/GenBank/DDBJ whole genome shotgun (WGS) entry which is preliminary data.</text>
</comment>
<gene>
    <name evidence="3" type="ORF">OVA965_LOCUS3111</name>
    <name evidence="4" type="ORF">TMI583_LOCUS3110</name>
</gene>
<evidence type="ECO:0000313" key="3">
    <source>
        <dbReference type="EMBL" id="CAF0771543.1"/>
    </source>
</evidence>
<evidence type="ECO:0000313" key="5">
    <source>
        <dbReference type="Proteomes" id="UP000677228"/>
    </source>
</evidence>
<dbReference type="Proteomes" id="UP000677228">
    <property type="component" value="Unassembled WGS sequence"/>
</dbReference>
<dbReference type="AlphaFoldDB" id="A0A8S2CUN9"/>
<dbReference type="SUPFAM" id="SSF51735">
    <property type="entry name" value="NAD(P)-binding Rossmann-fold domains"/>
    <property type="match status" value="1"/>
</dbReference>
<dbReference type="EMBL" id="CAJOBA010000726">
    <property type="protein sequence ID" value="CAF3552403.1"/>
    <property type="molecule type" value="Genomic_DNA"/>
</dbReference>
<sequence length="279" mass="31352">MDNCSAAPVSLAFYSKPLNLKSSTVLITGGGAGIGHCLAERFLKSGSIVIITGRCEDRLKKVKQKLSINNNGKIYYHAGDLASTEYRHRLCEWVVKEFPSINVLVNNAATQRKETILNEGTAEWYERENEIHVNLSAPIHLSSLLIPYFLKQQKQCAVINVTTGLAFIPTPYCAVYAATKAALHSFTMSLRFEFESTNIQVYEILPPAIKPNLFGDFGVSVEEFCNEAYQQFLAGKQEIGYDKSEEARMASRQQLDHMFVDLNTMFKTVYKSLTEQEKL</sequence>